<evidence type="ECO:0000313" key="2">
    <source>
        <dbReference type="Proteomes" id="UP001312908"/>
    </source>
</evidence>
<keyword evidence="2" id="KW-1185">Reference proteome</keyword>
<accession>A0ABU7TZI2</accession>
<dbReference type="Proteomes" id="UP001312908">
    <property type="component" value="Unassembled WGS sequence"/>
</dbReference>
<dbReference type="EMBL" id="JAWJZY010000001">
    <property type="protein sequence ID" value="MEE8657783.1"/>
    <property type="molecule type" value="Genomic_DNA"/>
</dbReference>
<gene>
    <name evidence="1" type="ORF">DOFOFD_01985</name>
</gene>
<proteinExistence type="predicted"/>
<comment type="caution">
    <text evidence="1">The sequence shown here is derived from an EMBL/GenBank/DDBJ whole genome shotgun (WGS) entry which is preliminary data.</text>
</comment>
<protein>
    <submittedName>
        <fullName evidence="1">Uncharacterized protein</fullName>
    </submittedName>
</protein>
<name>A0ABU7TZI2_9PROT</name>
<organism evidence="1 2">
    <name type="scientific">Sorlinia euscelidii</name>
    <dbReference type="NCBI Taxonomy" id="3081148"/>
    <lineage>
        <taxon>Bacteria</taxon>
        <taxon>Pseudomonadati</taxon>
        <taxon>Pseudomonadota</taxon>
        <taxon>Alphaproteobacteria</taxon>
        <taxon>Acetobacterales</taxon>
        <taxon>Acetobacteraceae</taxon>
        <taxon>Sorlinia</taxon>
    </lineage>
</organism>
<evidence type="ECO:0000313" key="1">
    <source>
        <dbReference type="EMBL" id="MEE8657783.1"/>
    </source>
</evidence>
<sequence length="278" mass="31153">MRKILKILLSITVVLITFSFFVNEKSDPHSREEEGKGGSTSRVVKDALYGQQLSDEKFEKYHSDLYRLFSLARKCEAREPDEEDDSMSCETANLLLLSLSADGVCLKNLDNMDWITCKPGSEIDREYPGKTIKYYTTDGNKEHAAEELIDPGGRLAMFCPEGIEEKAITDFTKINDPYAFKNKCVIMSFPTAGKMQWLDERTMLISPHMLGGSAVILSSSKHPKLGKKGVFLIGDPVQYDSASGTLETAISFHLISYPIRRRMKNSASLKPVENYPGD</sequence>
<dbReference type="RefSeq" id="WP_394818775.1">
    <property type="nucleotide sequence ID" value="NZ_JAWJZY010000001.1"/>
</dbReference>
<reference evidence="1 2" key="1">
    <citation type="submission" date="2023-10" db="EMBL/GenBank/DDBJ databases">
        <title>Sorlinia euscelidii gen. nov., sp. nov., an acetic acid bacteria isolated from the gut of Euscelidius variegatus emitter.</title>
        <authorList>
            <person name="Michoud G."/>
            <person name="Marasco R."/>
            <person name="Seferji K."/>
            <person name="Gonella E."/>
            <person name="Garuglieri E."/>
            <person name="Alma A."/>
            <person name="Mapelli F."/>
            <person name="Borin S."/>
            <person name="Daffonchio D."/>
            <person name="Crotti E."/>
        </authorList>
    </citation>
    <scope>NUCLEOTIDE SEQUENCE [LARGE SCALE GENOMIC DNA]</scope>
    <source>
        <strain evidence="1 2">EV16P</strain>
    </source>
</reference>